<accession>A0ABT8TX41</accession>
<evidence type="ECO:0000313" key="2">
    <source>
        <dbReference type="Proteomes" id="UP001168128"/>
    </source>
</evidence>
<protein>
    <submittedName>
        <fullName evidence="1">Uncharacterized protein</fullName>
    </submittedName>
</protein>
<proteinExistence type="predicted"/>
<dbReference type="EMBL" id="JAULSJ010000001">
    <property type="protein sequence ID" value="MDO3423361.1"/>
    <property type="molecule type" value="Genomic_DNA"/>
</dbReference>
<comment type="caution">
    <text evidence="1">The sequence shown here is derived from an EMBL/GenBank/DDBJ whole genome shotgun (WGS) entry which is preliminary data.</text>
</comment>
<name>A0ABT8TX41_9FLAO</name>
<keyword evidence="2" id="KW-1185">Reference proteome</keyword>
<gene>
    <name evidence="1" type="ORF">QWT87_00575</name>
</gene>
<sequence length="384" mass="42345">MATETCNISFKVDYTSSKPIKSAIAYYKNKNGSPSDPYSEYNINPIPSSSDTVKLPFIQNEGDYELIVELMDEDGVIAKGKSLFKIGNCNPSACETPVINKVDVLSNGQIVMDYTVLNLGSWSPEYQIATDSSFAKIVHSRVGFQYNQIENIQMDSGDIPNDTVLYIRARKYCTPAGTVSDWSNVIQFTSGTYYPVLIAWDNAGTDLSTHYDNSSNAYLYSVRISTYEGAIKATEWELTDVTLGSAWVLENNGSGTTSHAFGFDPVNHNYSMRLKVTYSNGKILYSNVISRDYKISQLYSFGVSFHDDTASACRTTKDTHLLGFDTLTPHIGSQLYNSNGTPVTGGSYSYIKIYNYGQQVGDKIFSITGATGILQTDISCLIDP</sequence>
<evidence type="ECO:0000313" key="1">
    <source>
        <dbReference type="EMBL" id="MDO3423361.1"/>
    </source>
</evidence>
<organism evidence="1 2">
    <name type="scientific">Chryseobacterium urinae</name>
    <dbReference type="NCBI Taxonomy" id="3058400"/>
    <lineage>
        <taxon>Bacteria</taxon>
        <taxon>Pseudomonadati</taxon>
        <taxon>Bacteroidota</taxon>
        <taxon>Flavobacteriia</taxon>
        <taxon>Flavobacteriales</taxon>
        <taxon>Weeksellaceae</taxon>
        <taxon>Chryseobacterium group</taxon>
        <taxon>Chryseobacterium</taxon>
    </lineage>
</organism>
<reference evidence="1" key="1">
    <citation type="submission" date="2023-07" db="EMBL/GenBank/DDBJ databases">
        <title>AMR profile of multidrug- resistance Chryseobacterium gambrini related strain.</title>
        <authorList>
            <person name="Kirdat K."/>
            <person name="Bhatt A."/>
            <person name="Kuyare S."/>
            <person name="Yadav A."/>
        </authorList>
    </citation>
    <scope>NUCLEOTIDE SEQUENCE</scope>
    <source>
        <strain evidence="1">APV-1</strain>
    </source>
</reference>
<dbReference type="RefSeq" id="WP_185205231.1">
    <property type="nucleotide sequence ID" value="NZ_JAULSJ010000001.1"/>
</dbReference>
<dbReference type="Proteomes" id="UP001168128">
    <property type="component" value="Unassembled WGS sequence"/>
</dbReference>